<reference evidence="1 2" key="1">
    <citation type="submission" date="2020-08" db="EMBL/GenBank/DDBJ databases">
        <title>Sequencing the genomes of 1000 actinobacteria strains.</title>
        <authorList>
            <person name="Klenk H.-P."/>
        </authorList>
    </citation>
    <scope>NUCLEOTIDE SEQUENCE [LARGE SCALE GENOMIC DNA]</scope>
    <source>
        <strain evidence="1 2">DSM 45486</strain>
    </source>
</reference>
<dbReference type="SUPFAM" id="SSF160113">
    <property type="entry name" value="YegP-like"/>
    <property type="match status" value="1"/>
</dbReference>
<proteinExistence type="predicted"/>
<evidence type="ECO:0000313" key="2">
    <source>
        <dbReference type="Proteomes" id="UP000552097"/>
    </source>
</evidence>
<dbReference type="InterPro" id="IPR036913">
    <property type="entry name" value="YegP-like_sf"/>
</dbReference>
<sequence length="115" mass="13077">MAAARFQLYRPADSGVTWRFLSANNRSLGQSAIVFPTVEACVHSVDELRERLIDSTTTMSRDAKLWSWRLRLEGCVLAVSSRSYHRRIQAQYACRSFLELVELAPTVGRAPVEQF</sequence>
<evidence type="ECO:0008006" key="3">
    <source>
        <dbReference type="Google" id="ProtNLM"/>
    </source>
</evidence>
<name>A0A7W9HNV5_9PSEU</name>
<dbReference type="EMBL" id="JACHMO010000001">
    <property type="protein sequence ID" value="MBB5805665.1"/>
    <property type="molecule type" value="Genomic_DNA"/>
</dbReference>
<dbReference type="Proteomes" id="UP000552097">
    <property type="component" value="Unassembled WGS sequence"/>
</dbReference>
<dbReference type="Gene3D" id="2.30.29.80">
    <property type="match status" value="1"/>
</dbReference>
<protein>
    <recommendedName>
        <fullName evidence="3">DUF1508 domain-containing protein</fullName>
    </recommendedName>
</protein>
<accession>A0A7W9HNV5</accession>
<dbReference type="RefSeq" id="WP_184924345.1">
    <property type="nucleotide sequence ID" value="NZ_JACHMO010000001.1"/>
</dbReference>
<keyword evidence="2" id="KW-1185">Reference proteome</keyword>
<dbReference type="AlphaFoldDB" id="A0A7W9HNV5"/>
<evidence type="ECO:0000313" key="1">
    <source>
        <dbReference type="EMBL" id="MBB5805665.1"/>
    </source>
</evidence>
<comment type="caution">
    <text evidence="1">The sequence shown here is derived from an EMBL/GenBank/DDBJ whole genome shotgun (WGS) entry which is preliminary data.</text>
</comment>
<gene>
    <name evidence="1" type="ORF">F4560_005433</name>
</gene>
<organism evidence="1 2">
    <name type="scientific">Saccharothrix ecbatanensis</name>
    <dbReference type="NCBI Taxonomy" id="1105145"/>
    <lineage>
        <taxon>Bacteria</taxon>
        <taxon>Bacillati</taxon>
        <taxon>Actinomycetota</taxon>
        <taxon>Actinomycetes</taxon>
        <taxon>Pseudonocardiales</taxon>
        <taxon>Pseudonocardiaceae</taxon>
        <taxon>Saccharothrix</taxon>
    </lineage>
</organism>